<dbReference type="EMBL" id="GBYB01011164">
    <property type="protein sequence ID" value="JAG80931.1"/>
    <property type="molecule type" value="Transcribed_RNA"/>
</dbReference>
<feature type="domain" description="Exuperantia RNAse H-like" evidence="3">
    <location>
        <begin position="29"/>
        <end position="188"/>
    </location>
</feature>
<dbReference type="InterPro" id="IPR040941">
    <property type="entry name" value="SAM_Exu"/>
</dbReference>
<evidence type="ECO:0000313" key="5">
    <source>
        <dbReference type="EMBL" id="JAG80931.1"/>
    </source>
</evidence>
<gene>
    <name evidence="5" type="primary">exu_1</name>
    <name evidence="7" type="synonym">exu</name>
    <name evidence="4" type="synonym">exu_0</name>
    <name evidence="4" type="ORF">g.14549</name>
    <name evidence="5" type="ORF">g.14550</name>
</gene>
<dbReference type="GeneID" id="105263812"/>
<evidence type="ECO:0000313" key="6">
    <source>
        <dbReference type="Proteomes" id="UP000694866"/>
    </source>
</evidence>
<dbReference type="OrthoDB" id="8251179at2759"/>
<feature type="region of interest" description="Disordered" evidence="1">
    <location>
        <begin position="344"/>
        <end position="398"/>
    </location>
</feature>
<dbReference type="EMBL" id="GBYB01011163">
    <property type="protein sequence ID" value="JAG80930.1"/>
    <property type="molecule type" value="Transcribed_RNA"/>
</dbReference>
<dbReference type="PANTHER" id="PTHR12384">
    <property type="entry name" value="MATERNAL PROTEIN EXUPERANTIA"/>
    <property type="match status" value="1"/>
</dbReference>
<reference evidence="7" key="2">
    <citation type="submission" date="2025-04" db="UniProtKB">
        <authorList>
            <consortium name="RefSeq"/>
        </authorList>
    </citation>
    <scope>IDENTIFICATION</scope>
    <source>
        <strain evidence="7">USDA-PBARC FA_bdor</strain>
        <tissue evidence="7">Whole organism</tissue>
    </source>
</reference>
<dbReference type="RefSeq" id="XP_011298567.1">
    <property type="nucleotide sequence ID" value="XM_011300265.1"/>
</dbReference>
<evidence type="ECO:0000313" key="4">
    <source>
        <dbReference type="EMBL" id="JAG80930.1"/>
    </source>
</evidence>
<dbReference type="InterPro" id="IPR037998">
    <property type="entry name" value="Exu"/>
</dbReference>
<dbReference type="GO" id="GO:0003723">
    <property type="term" value="F:RNA binding"/>
    <property type="evidence" value="ECO:0007669"/>
    <property type="project" value="InterPro"/>
</dbReference>
<sequence>MVSSTVGENGEVLSHIRASPTEGIPPGDYRLVGWDMDTTGKMLVDEICQIAGYTPSSSFAQYVMPFKNLTPAAKKRHNLKVVTVGRYRLLKNNKTNKGLKTKSEISAITDFLDWLEEVKGDAVDGLILIHHESRKVIPAMLLASLSKFNLLERFKKTVKGFANGFNIANVKCANTIRAFSLRTLSRVLLDQEVEIENASDRARLALQIVQHLSTGETKSTESNRDGDTTSKAIIEFTREFVQPVEAEEKESEKLKLVLDRQHSLLPVFRHLLAMNRKERQHASPLRRLLAESDIDYAQLMEAWSKAEKYGLEKLIKERASSATSTEIEDLLEVLECHFDPEKTPKVKVETKQRKRSKKNKENRKDASGLESPDTTTLQSPIKVRSESLDTAEVSPTTV</sequence>
<dbReference type="Pfam" id="PF18609">
    <property type="entry name" value="SAM_Exu"/>
    <property type="match status" value="1"/>
</dbReference>
<evidence type="ECO:0000256" key="1">
    <source>
        <dbReference type="SAM" id="MobiDB-lite"/>
    </source>
</evidence>
<evidence type="ECO:0000259" key="2">
    <source>
        <dbReference type="Pfam" id="PF18609"/>
    </source>
</evidence>
<dbReference type="GO" id="GO:0042803">
    <property type="term" value="F:protein homodimerization activity"/>
    <property type="evidence" value="ECO:0007669"/>
    <property type="project" value="InterPro"/>
</dbReference>
<evidence type="ECO:0000313" key="7">
    <source>
        <dbReference type="RefSeq" id="XP_011298567.1"/>
    </source>
</evidence>
<dbReference type="InterPro" id="IPR054362">
    <property type="entry name" value="Exu_RNase_H-like"/>
</dbReference>
<dbReference type="AlphaFoldDB" id="A0A0C9R4D9"/>
<name>A0A0C9R4D9_9HYME</name>
<proteinExistence type="predicted"/>
<organism evidence="5">
    <name type="scientific">Fopius arisanus</name>
    <dbReference type="NCBI Taxonomy" id="64838"/>
    <lineage>
        <taxon>Eukaryota</taxon>
        <taxon>Metazoa</taxon>
        <taxon>Ecdysozoa</taxon>
        <taxon>Arthropoda</taxon>
        <taxon>Hexapoda</taxon>
        <taxon>Insecta</taxon>
        <taxon>Pterygota</taxon>
        <taxon>Neoptera</taxon>
        <taxon>Endopterygota</taxon>
        <taxon>Hymenoptera</taxon>
        <taxon>Apocrita</taxon>
        <taxon>Ichneumonoidea</taxon>
        <taxon>Braconidae</taxon>
        <taxon>Opiinae</taxon>
        <taxon>Fopius</taxon>
    </lineage>
</organism>
<dbReference type="Pfam" id="PF22123">
    <property type="entry name" value="Exu_RNase_H_like"/>
    <property type="match status" value="1"/>
</dbReference>
<dbReference type="CTD" id="37345"/>
<feature type="compositionally biased region" description="Basic residues" evidence="1">
    <location>
        <begin position="352"/>
        <end position="361"/>
    </location>
</feature>
<accession>A0A0C9R4D9</accession>
<reference evidence="5" key="1">
    <citation type="submission" date="2015-01" db="EMBL/GenBank/DDBJ databases">
        <title>Transcriptome Assembly of Fopius arisanus.</title>
        <authorList>
            <person name="Geib S."/>
        </authorList>
    </citation>
    <scope>NUCLEOTIDE SEQUENCE</scope>
</reference>
<feature type="domain" description="Exuperantia SAM-like" evidence="2">
    <location>
        <begin position="266"/>
        <end position="337"/>
    </location>
</feature>
<protein>
    <submittedName>
        <fullName evidence="4">Exu_0 protein</fullName>
    </submittedName>
    <submittedName>
        <fullName evidence="5">Exu_1 protein</fullName>
    </submittedName>
    <submittedName>
        <fullName evidence="7">Maternal protein exuperantia</fullName>
    </submittedName>
</protein>
<keyword evidence="6" id="KW-1185">Reference proteome</keyword>
<dbReference type="GO" id="GO:0045450">
    <property type="term" value="P:bicoid mRNA localization"/>
    <property type="evidence" value="ECO:0007669"/>
    <property type="project" value="InterPro"/>
</dbReference>
<accession>A0A9R1SWS4</accession>
<dbReference type="PANTHER" id="PTHR12384:SF2">
    <property type="entry name" value="MATERNAL PROTEIN EXUPERANTIA"/>
    <property type="match status" value="1"/>
</dbReference>
<evidence type="ECO:0000259" key="3">
    <source>
        <dbReference type="Pfam" id="PF22123"/>
    </source>
</evidence>
<dbReference type="Proteomes" id="UP000694866">
    <property type="component" value="Unplaced"/>
</dbReference>
<dbReference type="KEGG" id="fas:105263812"/>